<sequence length="315" mass="33484">MWQRTKQKSKAGFDKAWAWADKLGDPVNRLSNKLGSEAFWPMSIDKESDKAARILRSFCKDGLQDSSDQPAAKPAANVPKGKQRVLKKIPPDVIRNAKGLAIFTTMRTGLYVSGASGSGVLLARQPDGAWSPPSGILLHTAGVGFLVGVDVYDCVVVINTQAALDAFARVRCTVGAEVAAAAGPVGVGGLVESEVHRRRAPVFTYIKSRGFYAGVQLDGTIVVERTDENERFYGERIGVAEILAGGAKSPPVQAVRPLWDAVRAAEGRQDFAPEPPAYAPEPMMAQYKMDGASTSTSTTAPAAVELDGAEKKAAV</sequence>
<accession>A0A8H4IW82</accession>
<dbReference type="InterPro" id="IPR007461">
    <property type="entry name" value="Ysc84_actin-binding"/>
</dbReference>
<dbReference type="InterPro" id="IPR051702">
    <property type="entry name" value="SH3_domain_YSC84-like"/>
</dbReference>
<dbReference type="OrthoDB" id="443981at2759"/>
<reference evidence="3" key="1">
    <citation type="submission" date="2020-04" db="EMBL/GenBank/DDBJ databases">
        <title>Genome Assembly and Annotation of Botryosphaeria dothidea sdau 11-99, a Latent Pathogen of Apple Fruit Ring Rot in China.</title>
        <authorList>
            <person name="Yu C."/>
            <person name="Diao Y."/>
            <person name="Lu Q."/>
            <person name="Zhao J."/>
            <person name="Cui S."/>
            <person name="Peng C."/>
            <person name="He B."/>
            <person name="Liu H."/>
        </authorList>
    </citation>
    <scope>NUCLEOTIDE SEQUENCE [LARGE SCALE GENOMIC DNA]</scope>
    <source>
        <strain evidence="3">Sdau11-99</strain>
    </source>
</reference>
<proteinExistence type="predicted"/>
<feature type="region of interest" description="Disordered" evidence="1">
    <location>
        <begin position="62"/>
        <end position="82"/>
    </location>
</feature>
<dbReference type="Pfam" id="PF04366">
    <property type="entry name" value="Ysc84"/>
    <property type="match status" value="1"/>
</dbReference>
<evidence type="ECO:0000313" key="4">
    <source>
        <dbReference type="Proteomes" id="UP000572817"/>
    </source>
</evidence>
<feature type="domain" description="Ysc84 actin-binding" evidence="2">
    <location>
        <begin position="139"/>
        <end position="265"/>
    </location>
</feature>
<comment type="caution">
    <text evidence="3">The sequence shown here is derived from an EMBL/GenBank/DDBJ whole genome shotgun (WGS) entry which is preliminary data.</text>
</comment>
<dbReference type="CDD" id="cd11524">
    <property type="entry name" value="SYLF"/>
    <property type="match status" value="1"/>
</dbReference>
<evidence type="ECO:0000259" key="2">
    <source>
        <dbReference type="Pfam" id="PF04366"/>
    </source>
</evidence>
<dbReference type="PANTHER" id="PTHR15629">
    <property type="entry name" value="SH3YL1 PROTEIN"/>
    <property type="match status" value="1"/>
</dbReference>
<gene>
    <name evidence="3" type="ORF">GTA08_BOTSDO03859</name>
</gene>
<dbReference type="Proteomes" id="UP000572817">
    <property type="component" value="Unassembled WGS sequence"/>
</dbReference>
<evidence type="ECO:0000313" key="3">
    <source>
        <dbReference type="EMBL" id="KAF4307522.1"/>
    </source>
</evidence>
<dbReference type="EMBL" id="WWBZ02000022">
    <property type="protein sequence ID" value="KAF4307522.1"/>
    <property type="molecule type" value="Genomic_DNA"/>
</dbReference>
<dbReference type="GO" id="GO:0035091">
    <property type="term" value="F:phosphatidylinositol binding"/>
    <property type="evidence" value="ECO:0007669"/>
    <property type="project" value="TreeGrafter"/>
</dbReference>
<protein>
    <recommendedName>
        <fullName evidence="2">Ysc84 actin-binding domain-containing protein</fullName>
    </recommendedName>
</protein>
<keyword evidence="4" id="KW-1185">Reference proteome</keyword>
<dbReference type="AlphaFoldDB" id="A0A8H4IW82"/>
<dbReference type="PANTHER" id="PTHR15629:SF8">
    <property type="entry name" value="DUF500 DOMAIN PROTEIN (AFU_ORTHOLOGUE AFUA_5G07310)"/>
    <property type="match status" value="1"/>
</dbReference>
<evidence type="ECO:0000256" key="1">
    <source>
        <dbReference type="SAM" id="MobiDB-lite"/>
    </source>
</evidence>
<feature type="region of interest" description="Disordered" evidence="1">
    <location>
        <begin position="290"/>
        <end position="315"/>
    </location>
</feature>
<organism evidence="3 4">
    <name type="scientific">Botryosphaeria dothidea</name>
    <dbReference type="NCBI Taxonomy" id="55169"/>
    <lineage>
        <taxon>Eukaryota</taxon>
        <taxon>Fungi</taxon>
        <taxon>Dikarya</taxon>
        <taxon>Ascomycota</taxon>
        <taxon>Pezizomycotina</taxon>
        <taxon>Dothideomycetes</taxon>
        <taxon>Dothideomycetes incertae sedis</taxon>
        <taxon>Botryosphaeriales</taxon>
        <taxon>Botryosphaeriaceae</taxon>
        <taxon>Botryosphaeria</taxon>
    </lineage>
</organism>
<feature type="compositionally biased region" description="Low complexity" evidence="1">
    <location>
        <begin position="292"/>
        <end position="303"/>
    </location>
</feature>
<name>A0A8H4IW82_9PEZI</name>